<dbReference type="Proteomes" id="UP000001449">
    <property type="component" value="Chromosome 16"/>
</dbReference>
<dbReference type="STRING" id="35128.B8LCI8"/>
<sequence length="494" mass="55234">MTNDSINGEAVVTKKVAIIGGGAAGLATARAFLRANGEMKSSTPQLEFEVSVFESRRSVGGIWDYGDDGYASETKEASKTRPMYRNLRTNLPKELMQFKEFPWGGDGKEASYVTHRQVLEYLERYATKFNLLERIHFGCTVKQLTVLDAGDSDTNEWPRISLEWTSQTIDKNSEEAHKQTFDNVCICNGHYALPSSPPLLGIDNFRGRTIHAIEYDNPNDYKDLTVLCIGARASGADIAREIGLVAKQVFLSDSTCNEKREYDNVVVMPRTQSVDEEGGIHFSAKSDPAADEEWVATNVDVIIFCSGYDYQFPFINDKSNLNLECIPGERRVQPLYEQLWHARHLSVAFIGLPHSVVPFPLFEIQGNAVRRVSQLQCIGQPLPLPPTAERLAVAERDASSGGPDNAGRVQDTHFLGSHQWDYCRQLSKIGGFYNDEMEDYIATNKALYDKSGSERKGVVPGAKDVYRETRFKRDDGNQSFHILYSEIEAAVGKE</sequence>
<gene>
    <name evidence="5" type="ORF">THAPSDRAFT_10396</name>
</gene>
<keyword evidence="3" id="KW-0274">FAD</keyword>
<dbReference type="GeneID" id="7449992"/>
<dbReference type="HOGENOM" id="CLU_006909_3_0_1"/>
<keyword evidence="6" id="KW-1185">Reference proteome</keyword>
<dbReference type="GO" id="GO:0005829">
    <property type="term" value="C:cytosol"/>
    <property type="evidence" value="ECO:0000318"/>
    <property type="project" value="GO_Central"/>
</dbReference>
<dbReference type="InterPro" id="IPR050346">
    <property type="entry name" value="FMO-like"/>
</dbReference>
<dbReference type="Pfam" id="PF00743">
    <property type="entry name" value="FMO-like"/>
    <property type="match status" value="1"/>
</dbReference>
<dbReference type="InParanoid" id="B8LCI8"/>
<evidence type="ECO:0000256" key="2">
    <source>
        <dbReference type="ARBA" id="ARBA00022630"/>
    </source>
</evidence>
<dbReference type="SUPFAM" id="SSF51905">
    <property type="entry name" value="FAD/NAD(P)-binding domain"/>
    <property type="match status" value="1"/>
</dbReference>
<dbReference type="OMA" id="CFEKQSD"/>
<dbReference type="Gene3D" id="3.50.50.60">
    <property type="entry name" value="FAD/NAD(P)-binding domain"/>
    <property type="match status" value="2"/>
</dbReference>
<reference evidence="5 6" key="2">
    <citation type="journal article" date="2008" name="Nature">
        <title>The Phaeodactylum genome reveals the evolutionary history of diatom genomes.</title>
        <authorList>
            <person name="Bowler C."/>
            <person name="Allen A.E."/>
            <person name="Badger J.H."/>
            <person name="Grimwood J."/>
            <person name="Jabbari K."/>
            <person name="Kuo A."/>
            <person name="Maheswari U."/>
            <person name="Martens C."/>
            <person name="Maumus F."/>
            <person name="Otillar R.P."/>
            <person name="Rayko E."/>
            <person name="Salamov A."/>
            <person name="Vandepoele K."/>
            <person name="Beszteri B."/>
            <person name="Gruber A."/>
            <person name="Heijde M."/>
            <person name="Katinka M."/>
            <person name="Mock T."/>
            <person name="Valentin K."/>
            <person name="Verret F."/>
            <person name="Berges J.A."/>
            <person name="Brownlee C."/>
            <person name="Cadoret J.P."/>
            <person name="Chiovitti A."/>
            <person name="Choi C.J."/>
            <person name="Coesel S."/>
            <person name="De Martino A."/>
            <person name="Detter J.C."/>
            <person name="Durkin C."/>
            <person name="Falciatore A."/>
            <person name="Fournet J."/>
            <person name="Haruta M."/>
            <person name="Huysman M.J."/>
            <person name="Jenkins B.D."/>
            <person name="Jiroutova K."/>
            <person name="Jorgensen R.E."/>
            <person name="Joubert Y."/>
            <person name="Kaplan A."/>
            <person name="Kroger N."/>
            <person name="Kroth P.G."/>
            <person name="La Roche J."/>
            <person name="Lindquist E."/>
            <person name="Lommer M."/>
            <person name="Martin-Jezequel V."/>
            <person name="Lopez P.J."/>
            <person name="Lucas S."/>
            <person name="Mangogna M."/>
            <person name="McGinnis K."/>
            <person name="Medlin L.K."/>
            <person name="Montsant A."/>
            <person name="Oudot-Le Secq M.P."/>
            <person name="Napoli C."/>
            <person name="Obornik M."/>
            <person name="Parker M.S."/>
            <person name="Petit J.L."/>
            <person name="Porcel B.M."/>
            <person name="Poulsen N."/>
            <person name="Robison M."/>
            <person name="Rychlewski L."/>
            <person name="Rynearson T.A."/>
            <person name="Schmutz J."/>
            <person name="Shapiro H."/>
            <person name="Siaut M."/>
            <person name="Stanley M."/>
            <person name="Sussman M.R."/>
            <person name="Taylor A.R."/>
            <person name="Vardi A."/>
            <person name="von Dassow P."/>
            <person name="Vyverman W."/>
            <person name="Willis A."/>
            <person name="Wyrwicz L.S."/>
            <person name="Rokhsar D.S."/>
            <person name="Weissenbach J."/>
            <person name="Armbrust E.V."/>
            <person name="Green B.R."/>
            <person name="Van de Peer Y."/>
            <person name="Grigoriev I.V."/>
        </authorList>
    </citation>
    <scope>NUCLEOTIDE SEQUENCE [LARGE SCALE GENOMIC DNA]</scope>
    <source>
        <strain evidence="5 6">CCMP1335</strain>
    </source>
</reference>
<proteinExistence type="inferred from homology"/>
<dbReference type="GO" id="GO:0004499">
    <property type="term" value="F:N,N-dimethylaniline monooxygenase activity"/>
    <property type="evidence" value="ECO:0007669"/>
    <property type="project" value="InterPro"/>
</dbReference>
<evidence type="ECO:0000256" key="4">
    <source>
        <dbReference type="ARBA" id="ARBA00023002"/>
    </source>
</evidence>
<dbReference type="PANTHER" id="PTHR23023">
    <property type="entry name" value="DIMETHYLANILINE MONOOXYGENASE"/>
    <property type="match status" value="1"/>
</dbReference>
<evidence type="ECO:0000313" key="5">
    <source>
        <dbReference type="EMBL" id="EED86991.1"/>
    </source>
</evidence>
<comment type="similarity">
    <text evidence="1">Belongs to the FMO family.</text>
</comment>
<dbReference type="PaxDb" id="35128-Thaps10396"/>
<keyword evidence="4" id="KW-0560">Oxidoreductase</keyword>
<accession>B8LCI8</accession>
<evidence type="ECO:0000256" key="3">
    <source>
        <dbReference type="ARBA" id="ARBA00022827"/>
    </source>
</evidence>
<dbReference type="GO" id="GO:0050660">
    <property type="term" value="F:flavin adenine dinucleotide binding"/>
    <property type="evidence" value="ECO:0000318"/>
    <property type="project" value="GO_Central"/>
</dbReference>
<dbReference type="InterPro" id="IPR036188">
    <property type="entry name" value="FAD/NAD-bd_sf"/>
</dbReference>
<organism evidence="5 6">
    <name type="scientific">Thalassiosira pseudonana</name>
    <name type="common">Marine diatom</name>
    <name type="synonym">Cyclotella nana</name>
    <dbReference type="NCBI Taxonomy" id="35128"/>
    <lineage>
        <taxon>Eukaryota</taxon>
        <taxon>Sar</taxon>
        <taxon>Stramenopiles</taxon>
        <taxon>Ochrophyta</taxon>
        <taxon>Bacillariophyta</taxon>
        <taxon>Coscinodiscophyceae</taxon>
        <taxon>Thalassiosirophycidae</taxon>
        <taxon>Thalassiosirales</taxon>
        <taxon>Thalassiosiraceae</taxon>
        <taxon>Thalassiosira</taxon>
    </lineage>
</organism>
<dbReference type="InterPro" id="IPR020946">
    <property type="entry name" value="Flavin_mOase-like"/>
</dbReference>
<evidence type="ECO:0008006" key="7">
    <source>
        <dbReference type="Google" id="ProtNLM"/>
    </source>
</evidence>
<dbReference type="RefSeq" id="XP_002296790.1">
    <property type="nucleotide sequence ID" value="XM_002296754.1"/>
</dbReference>
<dbReference type="eggNOG" id="KOG1399">
    <property type="taxonomic scope" value="Eukaryota"/>
</dbReference>
<evidence type="ECO:0000313" key="6">
    <source>
        <dbReference type="Proteomes" id="UP000001449"/>
    </source>
</evidence>
<dbReference type="GO" id="GO:0050661">
    <property type="term" value="F:NADP binding"/>
    <property type="evidence" value="ECO:0007669"/>
    <property type="project" value="InterPro"/>
</dbReference>
<dbReference type="AlphaFoldDB" id="B8LCI8"/>
<evidence type="ECO:0000256" key="1">
    <source>
        <dbReference type="ARBA" id="ARBA00009183"/>
    </source>
</evidence>
<dbReference type="KEGG" id="tps:THAPSDRAFT_10396"/>
<dbReference type="GO" id="GO:0004497">
    <property type="term" value="F:monooxygenase activity"/>
    <property type="evidence" value="ECO:0000318"/>
    <property type="project" value="GO_Central"/>
</dbReference>
<name>B8LCI8_THAPS</name>
<reference evidence="5 6" key="1">
    <citation type="journal article" date="2004" name="Science">
        <title>The genome of the diatom Thalassiosira pseudonana: ecology, evolution, and metabolism.</title>
        <authorList>
            <person name="Armbrust E.V."/>
            <person name="Berges J.A."/>
            <person name="Bowler C."/>
            <person name="Green B.R."/>
            <person name="Martinez D."/>
            <person name="Putnam N.H."/>
            <person name="Zhou S."/>
            <person name="Allen A.E."/>
            <person name="Apt K.E."/>
            <person name="Bechner M."/>
            <person name="Brzezinski M.A."/>
            <person name="Chaal B.K."/>
            <person name="Chiovitti A."/>
            <person name="Davis A.K."/>
            <person name="Demarest M.S."/>
            <person name="Detter J.C."/>
            <person name="Glavina T."/>
            <person name="Goodstein D."/>
            <person name="Hadi M.Z."/>
            <person name="Hellsten U."/>
            <person name="Hildebrand M."/>
            <person name="Jenkins B.D."/>
            <person name="Jurka J."/>
            <person name="Kapitonov V.V."/>
            <person name="Kroger N."/>
            <person name="Lau W.W."/>
            <person name="Lane T.W."/>
            <person name="Larimer F.W."/>
            <person name="Lippmeier J.C."/>
            <person name="Lucas S."/>
            <person name="Medina M."/>
            <person name="Montsant A."/>
            <person name="Obornik M."/>
            <person name="Parker M.S."/>
            <person name="Palenik B."/>
            <person name="Pazour G.J."/>
            <person name="Richardson P.M."/>
            <person name="Rynearson T.A."/>
            <person name="Saito M.A."/>
            <person name="Schwartz D.C."/>
            <person name="Thamatrakoln K."/>
            <person name="Valentin K."/>
            <person name="Vardi A."/>
            <person name="Wilkerson F.P."/>
            <person name="Rokhsar D.S."/>
        </authorList>
    </citation>
    <scope>NUCLEOTIDE SEQUENCE [LARGE SCALE GENOMIC DNA]</scope>
    <source>
        <strain evidence="5 6">CCMP1335</strain>
    </source>
</reference>
<keyword evidence="2" id="KW-0285">Flavoprotein</keyword>
<protein>
    <recommendedName>
        <fullName evidence="7">Flavin-containing monooxygenase</fullName>
    </recommendedName>
</protein>
<dbReference type="EMBL" id="DS999417">
    <property type="protein sequence ID" value="EED86991.1"/>
    <property type="molecule type" value="Genomic_DNA"/>
</dbReference>